<dbReference type="EMBL" id="CADCTU010000652">
    <property type="protein sequence ID" value="CAA9341052.1"/>
    <property type="molecule type" value="Genomic_DNA"/>
</dbReference>
<accession>A0A6J4LSV6</accession>
<keyword evidence="2" id="KW-0808">Transferase</keyword>
<organism evidence="2">
    <name type="scientific">uncultured Gemmatimonadaceae bacterium</name>
    <dbReference type="NCBI Taxonomy" id="246130"/>
    <lineage>
        <taxon>Bacteria</taxon>
        <taxon>Pseudomonadati</taxon>
        <taxon>Gemmatimonadota</taxon>
        <taxon>Gemmatimonadia</taxon>
        <taxon>Gemmatimonadales</taxon>
        <taxon>Gemmatimonadaceae</taxon>
        <taxon>environmental samples</taxon>
    </lineage>
</organism>
<feature type="compositionally biased region" description="Basic and acidic residues" evidence="1">
    <location>
        <begin position="1"/>
        <end position="49"/>
    </location>
</feature>
<gene>
    <name evidence="2" type="ORF">AVDCRST_MAG11-2971</name>
</gene>
<feature type="compositionally biased region" description="Basic residues" evidence="1">
    <location>
        <begin position="50"/>
        <end position="67"/>
    </location>
</feature>
<dbReference type="GO" id="GO:0016740">
    <property type="term" value="F:transferase activity"/>
    <property type="evidence" value="ECO:0007669"/>
    <property type="project" value="UniProtKB-KW"/>
</dbReference>
<feature type="region of interest" description="Disordered" evidence="1">
    <location>
        <begin position="1"/>
        <end position="83"/>
    </location>
</feature>
<protein>
    <submittedName>
        <fullName evidence="2">Phosphotransferase system, phosphocarrier protein HPr</fullName>
    </submittedName>
</protein>
<evidence type="ECO:0000256" key="1">
    <source>
        <dbReference type="SAM" id="MobiDB-lite"/>
    </source>
</evidence>
<feature type="non-terminal residue" evidence="2">
    <location>
        <position position="1"/>
    </location>
</feature>
<sequence length="83" mass="9417">ANRQQERPARAPGRGDRQGRGALPERDHPAARRPGGERQEHHGGDDARRGVRRHPPAPGHRARRRGRAVGDRRAHREQVRRVV</sequence>
<reference evidence="2" key="1">
    <citation type="submission" date="2020-02" db="EMBL/GenBank/DDBJ databases">
        <authorList>
            <person name="Meier V. D."/>
        </authorList>
    </citation>
    <scope>NUCLEOTIDE SEQUENCE</scope>
    <source>
        <strain evidence="2">AVDCRST_MAG11</strain>
    </source>
</reference>
<evidence type="ECO:0000313" key="2">
    <source>
        <dbReference type="EMBL" id="CAA9341052.1"/>
    </source>
</evidence>
<name>A0A6J4LSV6_9BACT</name>
<dbReference type="AlphaFoldDB" id="A0A6J4LSV6"/>
<feature type="compositionally biased region" description="Basic and acidic residues" evidence="1">
    <location>
        <begin position="68"/>
        <end position="83"/>
    </location>
</feature>
<feature type="non-terminal residue" evidence="2">
    <location>
        <position position="83"/>
    </location>
</feature>
<proteinExistence type="predicted"/>